<dbReference type="GO" id="GO:0006260">
    <property type="term" value="P:DNA replication"/>
    <property type="evidence" value="ECO:0007669"/>
    <property type="project" value="InterPro"/>
</dbReference>
<dbReference type="GO" id="GO:0009295">
    <property type="term" value="C:nucleoid"/>
    <property type="evidence" value="ECO:0007669"/>
    <property type="project" value="TreeGrafter"/>
</dbReference>
<dbReference type="RefSeq" id="WP_006440357.1">
    <property type="nucleotide sequence ID" value="NZ_DS995356.1"/>
</dbReference>
<dbReference type="EMBL" id="ABWP01000059">
    <property type="protein sequence ID" value="EEA84955.1"/>
    <property type="molecule type" value="Genomic_DNA"/>
</dbReference>
<reference evidence="4 5" key="1">
    <citation type="submission" date="2008-09" db="EMBL/GenBank/DDBJ databases">
        <authorList>
            <person name="Fulton L."/>
            <person name="Clifton S."/>
            <person name="Fulton B."/>
            <person name="Xu J."/>
            <person name="Minx P."/>
            <person name="Pepin K.H."/>
            <person name="Johnson M."/>
            <person name="Thiruvilangam P."/>
            <person name="Bhonagiri V."/>
            <person name="Nash W.E."/>
            <person name="Mardis E.R."/>
            <person name="Wilson R.K."/>
        </authorList>
    </citation>
    <scope>NUCLEOTIDE SEQUENCE [LARGE SCALE GENOMIC DNA]</scope>
    <source>
        <strain evidence="4 5">DSM 13275</strain>
    </source>
</reference>
<dbReference type="STRING" id="500633.CLOHIR_01436"/>
<keyword evidence="5" id="KW-1185">Reference proteome</keyword>
<evidence type="ECO:0000313" key="5">
    <source>
        <dbReference type="Proteomes" id="UP000003178"/>
    </source>
</evidence>
<dbReference type="InterPro" id="IPR011344">
    <property type="entry name" value="ssDNA-bd"/>
</dbReference>
<sequence length="135" mass="15216">MNKIILTGHLGRDAELKYLDSGKNVTKFSIAVEKNYKREGDAPTWVNCQKWNAENLSNYLTKGKHILVEGELKIDPYEKDGEKKQLVYVNVDRLEFLGGETKQQALGNEKGDYDFEPSGLDVNGYGAVDDDDVPF</sequence>
<name>B6FZY2_PEPHT</name>
<dbReference type="HAMAP" id="MF_00984">
    <property type="entry name" value="SSB"/>
    <property type="match status" value="1"/>
</dbReference>
<dbReference type="Gene3D" id="2.40.50.140">
    <property type="entry name" value="Nucleic acid-binding proteins"/>
    <property type="match status" value="1"/>
</dbReference>
<dbReference type="AlphaFoldDB" id="B6FZY2"/>
<dbReference type="HOGENOM" id="CLU_078758_2_0_9"/>
<dbReference type="GO" id="GO:0003697">
    <property type="term" value="F:single-stranded DNA binding"/>
    <property type="evidence" value="ECO:0007669"/>
    <property type="project" value="UniProtKB-UniRule"/>
</dbReference>
<comment type="caution">
    <text evidence="4">The sequence shown here is derived from an EMBL/GenBank/DDBJ whole genome shotgun (WGS) entry which is preliminary data.</text>
</comment>
<keyword evidence="1 2" id="KW-0238">DNA-binding</keyword>
<dbReference type="InterPro" id="IPR012340">
    <property type="entry name" value="NA-bd_OB-fold"/>
</dbReference>
<reference evidence="4 5" key="2">
    <citation type="submission" date="2008-10" db="EMBL/GenBank/DDBJ databases">
        <title>Draft genome sequence of Clostridium hiranonis (DSM 13275).</title>
        <authorList>
            <person name="Sudarsanam P."/>
            <person name="Ley R."/>
            <person name="Guruge J."/>
            <person name="Turnbaugh P.J."/>
            <person name="Mahowald M."/>
            <person name="Liep D."/>
            <person name="Gordon J."/>
        </authorList>
    </citation>
    <scope>NUCLEOTIDE SEQUENCE [LARGE SCALE GENOMIC DNA]</scope>
    <source>
        <strain evidence="4 5">DSM 13275</strain>
    </source>
</reference>
<dbReference type="OrthoDB" id="9809878at2"/>
<gene>
    <name evidence="4" type="ORF">CLOHIR_01436</name>
</gene>
<evidence type="ECO:0000313" key="4">
    <source>
        <dbReference type="EMBL" id="EEA84955.1"/>
    </source>
</evidence>
<dbReference type="PANTHER" id="PTHR10302">
    <property type="entry name" value="SINGLE-STRANDED DNA-BINDING PROTEIN"/>
    <property type="match status" value="1"/>
</dbReference>
<dbReference type="CDD" id="cd04496">
    <property type="entry name" value="SSB_OBF"/>
    <property type="match status" value="1"/>
</dbReference>
<dbReference type="PANTHER" id="PTHR10302:SF0">
    <property type="entry name" value="SINGLE-STRANDED DNA-BINDING PROTEIN, MITOCHONDRIAL"/>
    <property type="match status" value="1"/>
</dbReference>
<dbReference type="PROSITE" id="PS50935">
    <property type="entry name" value="SSB"/>
    <property type="match status" value="1"/>
</dbReference>
<comment type="subunit">
    <text evidence="2">Homotetramer.</text>
</comment>
<accession>B6FZY2</accession>
<dbReference type="InterPro" id="IPR000424">
    <property type="entry name" value="Primosome_PriB/ssb"/>
</dbReference>
<evidence type="ECO:0000256" key="2">
    <source>
        <dbReference type="HAMAP-Rule" id="MF_00984"/>
    </source>
</evidence>
<dbReference type="Pfam" id="PF00436">
    <property type="entry name" value="SSB"/>
    <property type="match status" value="1"/>
</dbReference>
<evidence type="ECO:0000256" key="3">
    <source>
        <dbReference type="PIRNR" id="PIRNR002070"/>
    </source>
</evidence>
<dbReference type="PIRSF" id="PIRSF002070">
    <property type="entry name" value="SSB"/>
    <property type="match status" value="1"/>
</dbReference>
<dbReference type="Proteomes" id="UP000003178">
    <property type="component" value="Unassembled WGS sequence"/>
</dbReference>
<protein>
    <recommendedName>
        <fullName evidence="2 3">Single-stranded DNA-binding protein</fullName>
        <shortName evidence="2">SSB</shortName>
    </recommendedName>
</protein>
<dbReference type="eggNOG" id="COG0629">
    <property type="taxonomic scope" value="Bacteria"/>
</dbReference>
<comment type="caution">
    <text evidence="2">Lacks conserved residue(s) required for the propagation of feature annotation.</text>
</comment>
<evidence type="ECO:0000256" key="1">
    <source>
        <dbReference type="ARBA" id="ARBA00023125"/>
    </source>
</evidence>
<dbReference type="SUPFAM" id="SSF50249">
    <property type="entry name" value="Nucleic acid-binding proteins"/>
    <property type="match status" value="1"/>
</dbReference>
<proteinExistence type="inferred from homology"/>
<dbReference type="NCBIfam" id="TIGR00621">
    <property type="entry name" value="ssb"/>
    <property type="match status" value="1"/>
</dbReference>
<organism evidence="4 5">
    <name type="scientific">Peptacetobacter hiranonis (strain DSM 13275 / JCM 10541 / KCTC 15199 / TO-931)</name>
    <name type="common">Clostridium hiranonis</name>
    <dbReference type="NCBI Taxonomy" id="500633"/>
    <lineage>
        <taxon>Bacteria</taxon>
        <taxon>Bacillati</taxon>
        <taxon>Bacillota</taxon>
        <taxon>Clostridia</taxon>
        <taxon>Peptostreptococcales</taxon>
        <taxon>Peptostreptococcaceae</taxon>
        <taxon>Peptacetobacter</taxon>
    </lineage>
</organism>